<gene>
    <name evidence="2" type="ORF">SAMN05216179_3491</name>
</gene>
<keyword evidence="1" id="KW-0812">Transmembrane</keyword>
<dbReference type="OrthoDB" id="2842823at2"/>
<organism evidence="2 3">
    <name type="scientific">Gracilibacillus kekensis</name>
    <dbReference type="NCBI Taxonomy" id="1027249"/>
    <lineage>
        <taxon>Bacteria</taxon>
        <taxon>Bacillati</taxon>
        <taxon>Bacillota</taxon>
        <taxon>Bacilli</taxon>
        <taxon>Bacillales</taxon>
        <taxon>Bacillaceae</taxon>
        <taxon>Gracilibacillus</taxon>
    </lineage>
</organism>
<evidence type="ECO:0000313" key="2">
    <source>
        <dbReference type="EMBL" id="SHN33990.1"/>
    </source>
</evidence>
<evidence type="ECO:0008006" key="4">
    <source>
        <dbReference type="Google" id="ProtNLM"/>
    </source>
</evidence>
<evidence type="ECO:0000313" key="3">
    <source>
        <dbReference type="Proteomes" id="UP000184184"/>
    </source>
</evidence>
<evidence type="ECO:0000256" key="1">
    <source>
        <dbReference type="SAM" id="Phobius"/>
    </source>
</evidence>
<name>A0A1M7QQU4_9BACI</name>
<reference evidence="2 3" key="1">
    <citation type="submission" date="2016-11" db="EMBL/GenBank/DDBJ databases">
        <authorList>
            <person name="Jaros S."/>
            <person name="Januszkiewicz K."/>
            <person name="Wedrychowicz H."/>
        </authorList>
    </citation>
    <scope>NUCLEOTIDE SEQUENCE [LARGE SCALE GENOMIC DNA]</scope>
    <source>
        <strain evidence="2 3">CGMCC 1.10681</strain>
    </source>
</reference>
<dbReference type="RefSeq" id="WP_073203097.1">
    <property type="nucleotide sequence ID" value="NZ_FRCZ01000008.1"/>
</dbReference>
<accession>A0A1M7QQU4</accession>
<protein>
    <recommendedName>
        <fullName evidence="4">PH domain-containing protein</fullName>
    </recommendedName>
</protein>
<keyword evidence="1" id="KW-1133">Transmembrane helix</keyword>
<sequence length="279" mass="32936">MRFFGGLSIVIAYLILLKVYDHWIGILGSFLFCVAGVLILKEKGERWFENNWFKGYVCALFLLLLVYVSGSLQEMKLEWFVPSDALYVRDFHNKYTEMVYIFLPGITMMIFANCYFSSKKYWFKKWHFTIWALLLFIGVNTAFLSHYQYVDEGVIHSKGLFSSTTFSLDEIERMDIHPKIMVLFRASGVTDKSFRFDLYFASHKGEEITFGNMFLIEKDINAVVMLLEKIENNNREIDTVVNRPTSMSYDMWSILEQELNWLDEELAIRFRENVMVSNR</sequence>
<keyword evidence="3" id="KW-1185">Reference proteome</keyword>
<feature type="transmembrane region" description="Helical" evidence="1">
    <location>
        <begin position="52"/>
        <end position="70"/>
    </location>
</feature>
<feature type="transmembrane region" description="Helical" evidence="1">
    <location>
        <begin position="20"/>
        <end position="40"/>
    </location>
</feature>
<keyword evidence="1" id="KW-0472">Membrane</keyword>
<feature type="transmembrane region" description="Helical" evidence="1">
    <location>
        <begin position="128"/>
        <end position="147"/>
    </location>
</feature>
<dbReference type="AlphaFoldDB" id="A0A1M7QQU4"/>
<proteinExistence type="predicted"/>
<dbReference type="Proteomes" id="UP000184184">
    <property type="component" value="Unassembled WGS sequence"/>
</dbReference>
<dbReference type="EMBL" id="FRCZ01000008">
    <property type="protein sequence ID" value="SHN33990.1"/>
    <property type="molecule type" value="Genomic_DNA"/>
</dbReference>
<feature type="transmembrane region" description="Helical" evidence="1">
    <location>
        <begin position="98"/>
        <end position="116"/>
    </location>
</feature>